<dbReference type="PROSITE" id="PS51186">
    <property type="entry name" value="GNAT"/>
    <property type="match status" value="1"/>
</dbReference>
<dbReference type="RefSeq" id="WP_016115133.1">
    <property type="nucleotide sequence ID" value="NZ_CP189809.1"/>
</dbReference>
<dbReference type="Gene3D" id="3.40.630.30">
    <property type="match status" value="1"/>
</dbReference>
<dbReference type="AlphaFoldDB" id="A0A1Y3MHS5"/>
<dbReference type="InterPro" id="IPR051531">
    <property type="entry name" value="N-acetyltransferase"/>
</dbReference>
<dbReference type="GO" id="GO:0016747">
    <property type="term" value="F:acyltransferase activity, transferring groups other than amino-acyl groups"/>
    <property type="evidence" value="ECO:0007669"/>
    <property type="project" value="InterPro"/>
</dbReference>
<dbReference type="Pfam" id="PF13302">
    <property type="entry name" value="Acetyltransf_3"/>
    <property type="match status" value="1"/>
</dbReference>
<protein>
    <submittedName>
        <fullName evidence="1">N-acetyltransferase</fullName>
    </submittedName>
</protein>
<evidence type="ECO:0000313" key="2">
    <source>
        <dbReference type="Proteomes" id="UP000195321"/>
    </source>
</evidence>
<dbReference type="SUPFAM" id="SSF55729">
    <property type="entry name" value="Acyl-CoA N-acyltransferases (Nat)"/>
    <property type="match status" value="1"/>
</dbReference>
<reference evidence="1 2" key="1">
    <citation type="submission" date="2017-02" db="EMBL/GenBank/DDBJ databases">
        <title>Bacillus pseudomycoides isolate FSL K6-0042.</title>
        <authorList>
            <person name="Kovac J."/>
        </authorList>
    </citation>
    <scope>NUCLEOTIDE SEQUENCE [LARGE SCALE GENOMIC DNA]</scope>
    <source>
        <strain evidence="1 2">FSL K6-0042</strain>
    </source>
</reference>
<dbReference type="PANTHER" id="PTHR43792:SF1">
    <property type="entry name" value="N-ACETYLTRANSFERASE DOMAIN-CONTAINING PROTEIN"/>
    <property type="match status" value="1"/>
</dbReference>
<keyword evidence="1" id="KW-0808">Transferase</keyword>
<gene>
    <name evidence="1" type="ORF">BW425_22395</name>
</gene>
<dbReference type="Proteomes" id="UP000195321">
    <property type="component" value="Unassembled WGS sequence"/>
</dbReference>
<dbReference type="InterPro" id="IPR016181">
    <property type="entry name" value="Acyl_CoA_acyltransferase"/>
</dbReference>
<comment type="caution">
    <text evidence="1">The sequence shown here is derived from an EMBL/GenBank/DDBJ whole genome shotgun (WGS) entry which is preliminary data.</text>
</comment>
<accession>A0A1Y3MHS5</accession>
<dbReference type="PANTHER" id="PTHR43792">
    <property type="entry name" value="GNAT FAMILY, PUTATIVE (AFU_ORTHOLOGUE AFUA_3G00765)-RELATED-RELATED"/>
    <property type="match status" value="1"/>
</dbReference>
<organism evidence="1 2">
    <name type="scientific">Bacillus pseudomycoides</name>
    <dbReference type="NCBI Taxonomy" id="64104"/>
    <lineage>
        <taxon>Bacteria</taxon>
        <taxon>Bacillati</taxon>
        <taxon>Bacillota</taxon>
        <taxon>Bacilli</taxon>
        <taxon>Bacillales</taxon>
        <taxon>Bacillaceae</taxon>
        <taxon>Bacillus</taxon>
        <taxon>Bacillus cereus group</taxon>
    </lineage>
</organism>
<dbReference type="EMBL" id="MWPX01000037">
    <property type="protein sequence ID" value="OUM46703.1"/>
    <property type="molecule type" value="Genomic_DNA"/>
</dbReference>
<proteinExistence type="predicted"/>
<name>A0A1Y3MHS5_9BACI</name>
<evidence type="ECO:0000313" key="1">
    <source>
        <dbReference type="EMBL" id="OUM46703.1"/>
    </source>
</evidence>
<sequence length="175" mass="20581">MSINVNVKSMNTKRLYMRKPSLEDVDAFYQIVKNNEVGKWLAISRGMSREETEQYIGKLIAHWNEHNFGVWLIFNPITREMMGHCGLRYIDGTEDLEIMYLLDPKFWGNGYATEAAHASIQYAFHDLKVKKLTARIRIANEKSKNVLEKAGFKYTHDVDFDGHQLSYYEYKNLFR</sequence>
<dbReference type="InterPro" id="IPR000182">
    <property type="entry name" value="GNAT_dom"/>
</dbReference>